<dbReference type="InterPro" id="IPR029058">
    <property type="entry name" value="AB_hydrolase_fold"/>
</dbReference>
<dbReference type="EMBL" id="JAWCUI010000021">
    <property type="protein sequence ID" value="KAL1896833.1"/>
    <property type="molecule type" value="Genomic_DNA"/>
</dbReference>
<accession>A0ABR3ZAF2</accession>
<organism evidence="3 4">
    <name type="scientific">Sporothrix stenoceras</name>
    <dbReference type="NCBI Taxonomy" id="5173"/>
    <lineage>
        <taxon>Eukaryota</taxon>
        <taxon>Fungi</taxon>
        <taxon>Dikarya</taxon>
        <taxon>Ascomycota</taxon>
        <taxon>Pezizomycotina</taxon>
        <taxon>Sordariomycetes</taxon>
        <taxon>Sordariomycetidae</taxon>
        <taxon>Ophiostomatales</taxon>
        <taxon>Ophiostomataceae</taxon>
        <taxon>Sporothrix</taxon>
    </lineage>
</organism>
<gene>
    <name evidence="3" type="ORF">Sste5346_004466</name>
</gene>
<keyword evidence="4" id="KW-1185">Reference proteome</keyword>
<dbReference type="SUPFAM" id="SSF53474">
    <property type="entry name" value="alpha/beta-Hydrolases"/>
    <property type="match status" value="1"/>
</dbReference>
<dbReference type="Pfam" id="PF07859">
    <property type="entry name" value="Abhydrolase_3"/>
    <property type="match status" value="1"/>
</dbReference>
<dbReference type="Proteomes" id="UP001583186">
    <property type="component" value="Unassembled WGS sequence"/>
</dbReference>
<evidence type="ECO:0000313" key="4">
    <source>
        <dbReference type="Proteomes" id="UP001583186"/>
    </source>
</evidence>
<comment type="caution">
    <text evidence="3">The sequence shown here is derived from an EMBL/GenBank/DDBJ whole genome shotgun (WGS) entry which is preliminary data.</text>
</comment>
<proteinExistence type="predicted"/>
<name>A0ABR3ZAF2_9PEZI</name>
<protein>
    <recommendedName>
        <fullName evidence="2">Alpha/beta hydrolase fold-3 domain-containing protein</fullName>
    </recommendedName>
</protein>
<keyword evidence="1" id="KW-0378">Hydrolase</keyword>
<evidence type="ECO:0000259" key="2">
    <source>
        <dbReference type="Pfam" id="PF07859"/>
    </source>
</evidence>
<dbReference type="Gene3D" id="3.40.50.1820">
    <property type="entry name" value="alpha/beta hydrolase"/>
    <property type="match status" value="1"/>
</dbReference>
<evidence type="ECO:0000313" key="3">
    <source>
        <dbReference type="EMBL" id="KAL1896833.1"/>
    </source>
</evidence>
<dbReference type="PANTHER" id="PTHR48081:SF8">
    <property type="entry name" value="ALPHA_BETA HYDROLASE FOLD-3 DOMAIN-CONTAINING PROTEIN-RELATED"/>
    <property type="match status" value="1"/>
</dbReference>
<dbReference type="InterPro" id="IPR050300">
    <property type="entry name" value="GDXG_lipolytic_enzyme"/>
</dbReference>
<sequence length="321" mass="33873">MAEYTESWQKLEEVIGARPVLSGTADEMRVAFAGLLGMLATQYPPLTDDVTVENGSLDNGPSYRVYRPRSLPSGAPLAVYFHGGGLVLGDLDSEDRLCRTLSSGAGVVLVSIGYRLAPEHKAPTQVDDSLKGLEWTEKNASTLTGSASSPLLVIGISAGGGLALSVTRRVVLGKSSVPATRLSGLVLLSPVSLHPDNVPAALKGQYTAYTDLATSTAVVDKAAMHTFFEASGVSSADPDAFAALDLPTMGFPPTYVAVCENDPVRDDGNVVDSILESGGISMQRKVYRGLPHCFWIFPTLPETAVFEQDTVAAIRSLSSKQ</sequence>
<dbReference type="PANTHER" id="PTHR48081">
    <property type="entry name" value="AB HYDROLASE SUPERFAMILY PROTEIN C4A8.06C"/>
    <property type="match status" value="1"/>
</dbReference>
<evidence type="ECO:0000256" key="1">
    <source>
        <dbReference type="ARBA" id="ARBA00022801"/>
    </source>
</evidence>
<dbReference type="InterPro" id="IPR013094">
    <property type="entry name" value="AB_hydrolase_3"/>
</dbReference>
<reference evidence="3 4" key="1">
    <citation type="journal article" date="2024" name="IMA Fungus">
        <title>IMA Genome - F19 : A genome assembly and annotation guide to empower mycologists, including annotated draft genome sequences of Ceratocystis pirilliformis, Diaporthe australafricana, Fusarium ophioides, Paecilomyces lecythidis, and Sporothrix stenoceras.</title>
        <authorList>
            <person name="Aylward J."/>
            <person name="Wilson A.M."/>
            <person name="Visagie C.M."/>
            <person name="Spraker J."/>
            <person name="Barnes I."/>
            <person name="Buitendag C."/>
            <person name="Ceriani C."/>
            <person name="Del Mar Angel L."/>
            <person name="du Plessis D."/>
            <person name="Fuchs T."/>
            <person name="Gasser K."/>
            <person name="Kramer D."/>
            <person name="Li W."/>
            <person name="Munsamy K."/>
            <person name="Piso A."/>
            <person name="Price J.L."/>
            <person name="Sonnekus B."/>
            <person name="Thomas C."/>
            <person name="van der Nest A."/>
            <person name="van Dijk A."/>
            <person name="van Heerden A."/>
            <person name="van Vuuren N."/>
            <person name="Yilmaz N."/>
            <person name="Duong T.A."/>
            <person name="van der Merwe N.A."/>
            <person name="Wingfield M.J."/>
            <person name="Wingfield B.D."/>
        </authorList>
    </citation>
    <scope>NUCLEOTIDE SEQUENCE [LARGE SCALE GENOMIC DNA]</scope>
    <source>
        <strain evidence="3 4">CMW 5346</strain>
    </source>
</reference>
<feature type="domain" description="Alpha/beta hydrolase fold-3" evidence="2">
    <location>
        <begin position="79"/>
        <end position="295"/>
    </location>
</feature>